<gene>
    <name evidence="1" type="ORF">A1O9_08076</name>
</gene>
<dbReference type="VEuPathDB" id="FungiDB:A1O9_08076"/>
<evidence type="ECO:0000313" key="2">
    <source>
        <dbReference type="Proteomes" id="UP000027920"/>
    </source>
</evidence>
<dbReference type="GeneID" id="25282989"/>
<dbReference type="Proteomes" id="UP000027920">
    <property type="component" value="Unassembled WGS sequence"/>
</dbReference>
<keyword evidence="2" id="KW-1185">Reference proteome</keyword>
<reference evidence="1 2" key="1">
    <citation type="submission" date="2013-03" db="EMBL/GenBank/DDBJ databases">
        <title>The Genome Sequence of Exophiala aquamarina CBS 119918.</title>
        <authorList>
            <consortium name="The Broad Institute Genomics Platform"/>
            <person name="Cuomo C."/>
            <person name="de Hoog S."/>
            <person name="Gorbushina A."/>
            <person name="Walker B."/>
            <person name="Young S.K."/>
            <person name="Zeng Q."/>
            <person name="Gargeya S."/>
            <person name="Fitzgerald M."/>
            <person name="Haas B."/>
            <person name="Abouelleil A."/>
            <person name="Allen A.W."/>
            <person name="Alvarado L."/>
            <person name="Arachchi H.M."/>
            <person name="Berlin A.M."/>
            <person name="Chapman S.B."/>
            <person name="Gainer-Dewar J."/>
            <person name="Goldberg J."/>
            <person name="Griggs A."/>
            <person name="Gujja S."/>
            <person name="Hansen M."/>
            <person name="Howarth C."/>
            <person name="Imamovic A."/>
            <person name="Ireland A."/>
            <person name="Larimer J."/>
            <person name="McCowan C."/>
            <person name="Murphy C."/>
            <person name="Pearson M."/>
            <person name="Poon T.W."/>
            <person name="Priest M."/>
            <person name="Roberts A."/>
            <person name="Saif S."/>
            <person name="Shea T."/>
            <person name="Sisk P."/>
            <person name="Sykes S."/>
            <person name="Wortman J."/>
            <person name="Nusbaum C."/>
            <person name="Birren B."/>
        </authorList>
    </citation>
    <scope>NUCLEOTIDE SEQUENCE [LARGE SCALE GENOMIC DNA]</scope>
    <source>
        <strain evidence="1 2">CBS 119918</strain>
    </source>
</reference>
<dbReference type="OrthoDB" id="3553363at2759"/>
<comment type="caution">
    <text evidence="1">The sequence shown here is derived from an EMBL/GenBank/DDBJ whole genome shotgun (WGS) entry which is preliminary data.</text>
</comment>
<dbReference type="RefSeq" id="XP_013259085.1">
    <property type="nucleotide sequence ID" value="XM_013403631.1"/>
</dbReference>
<organism evidence="1 2">
    <name type="scientific">Exophiala aquamarina CBS 119918</name>
    <dbReference type="NCBI Taxonomy" id="1182545"/>
    <lineage>
        <taxon>Eukaryota</taxon>
        <taxon>Fungi</taxon>
        <taxon>Dikarya</taxon>
        <taxon>Ascomycota</taxon>
        <taxon>Pezizomycotina</taxon>
        <taxon>Eurotiomycetes</taxon>
        <taxon>Chaetothyriomycetidae</taxon>
        <taxon>Chaetothyriales</taxon>
        <taxon>Herpotrichiellaceae</taxon>
        <taxon>Exophiala</taxon>
    </lineage>
</organism>
<dbReference type="EMBL" id="AMGV01000006">
    <property type="protein sequence ID" value="KEF56495.1"/>
    <property type="molecule type" value="Genomic_DNA"/>
</dbReference>
<protein>
    <submittedName>
        <fullName evidence="1">Uncharacterized protein</fullName>
    </submittedName>
</protein>
<evidence type="ECO:0000313" key="1">
    <source>
        <dbReference type="EMBL" id="KEF56495.1"/>
    </source>
</evidence>
<name>A0A072PLS5_9EURO</name>
<dbReference type="HOGENOM" id="CLU_142365_0_0_1"/>
<dbReference type="AlphaFoldDB" id="A0A072PLS5"/>
<accession>A0A072PLS5</accession>
<sequence>MSNPEDANFNSLQAHSDLQKQFGAREWKLNLKAAPNCILILAEALLVVSKRETMALDLSGPGVKKLYVDVRDCAVVGIDTFKSTGERMEEVCLLANELGGPGGLIESMMKYLDLNQSEARDRQLKRYVSNSIEKSTGSVNILIDVRKDFEAWRELT</sequence>
<proteinExistence type="predicted"/>